<dbReference type="EMBL" id="FRAH01000023">
    <property type="protein sequence ID" value="SHK32300.1"/>
    <property type="molecule type" value="Genomic_DNA"/>
</dbReference>
<proteinExistence type="predicted"/>
<keyword evidence="1" id="KW-0472">Membrane</keyword>
<feature type="transmembrane region" description="Helical" evidence="1">
    <location>
        <begin position="117"/>
        <end position="136"/>
    </location>
</feature>
<evidence type="ECO:0000256" key="1">
    <source>
        <dbReference type="SAM" id="Phobius"/>
    </source>
</evidence>
<sequence length="143" mass="15972">MKNKKFEQTVKQNLIASGVMFVIFSAVYILAKMGVLNDSPFSSLGISGAICCIVTFIRNKTLFHNKEKWAKAEVAVMDERNIFIEKQAYSAYAMLSLVFLFALILVCGFVAPQYAEILCWVLAGNAVIIVGCIFYFSKNSLNF</sequence>
<dbReference type="RefSeq" id="WP_072850688.1">
    <property type="nucleotide sequence ID" value="NZ_FRAH01000023.1"/>
</dbReference>
<evidence type="ECO:0000313" key="3">
    <source>
        <dbReference type="Proteomes" id="UP000183975"/>
    </source>
</evidence>
<dbReference type="Proteomes" id="UP000183975">
    <property type="component" value="Unassembled WGS sequence"/>
</dbReference>
<organism evidence="2 3">
    <name type="scientific">Anaerotignum lactatifermentans DSM 14214</name>
    <dbReference type="NCBI Taxonomy" id="1121323"/>
    <lineage>
        <taxon>Bacteria</taxon>
        <taxon>Bacillati</taxon>
        <taxon>Bacillota</taxon>
        <taxon>Clostridia</taxon>
        <taxon>Lachnospirales</taxon>
        <taxon>Anaerotignaceae</taxon>
        <taxon>Anaerotignum</taxon>
    </lineage>
</organism>
<keyword evidence="3" id="KW-1185">Reference proteome</keyword>
<dbReference type="OrthoDB" id="9919666at2"/>
<feature type="transmembrane region" description="Helical" evidence="1">
    <location>
        <begin position="89"/>
        <end position="111"/>
    </location>
</feature>
<protein>
    <submittedName>
        <fullName evidence="2">Uncharacterized protein</fullName>
    </submittedName>
</protein>
<keyword evidence="1" id="KW-0812">Transmembrane</keyword>
<keyword evidence="1" id="KW-1133">Transmembrane helix</keyword>
<name>A0A1M6RIP1_9FIRM</name>
<dbReference type="AlphaFoldDB" id="A0A1M6RIP1"/>
<feature type="transmembrane region" description="Helical" evidence="1">
    <location>
        <begin position="41"/>
        <end position="58"/>
    </location>
</feature>
<gene>
    <name evidence="2" type="ORF">SAMN02745138_01549</name>
</gene>
<accession>A0A1M6RIP1</accession>
<reference evidence="2 3" key="1">
    <citation type="submission" date="2016-11" db="EMBL/GenBank/DDBJ databases">
        <authorList>
            <person name="Jaros S."/>
            <person name="Januszkiewicz K."/>
            <person name="Wedrychowicz H."/>
        </authorList>
    </citation>
    <scope>NUCLEOTIDE SEQUENCE [LARGE SCALE GENOMIC DNA]</scope>
    <source>
        <strain evidence="2 3">DSM 14214</strain>
    </source>
</reference>
<feature type="transmembrane region" description="Helical" evidence="1">
    <location>
        <begin position="12"/>
        <end position="35"/>
    </location>
</feature>
<evidence type="ECO:0000313" key="2">
    <source>
        <dbReference type="EMBL" id="SHK32300.1"/>
    </source>
</evidence>